<keyword evidence="4 8" id="KW-0812">Transmembrane</keyword>
<evidence type="ECO:0000256" key="3">
    <source>
        <dbReference type="ARBA" id="ARBA00022679"/>
    </source>
</evidence>
<feature type="transmembrane region" description="Helical" evidence="8">
    <location>
        <begin position="33"/>
        <end position="56"/>
    </location>
</feature>
<feature type="transmembrane region" description="Helical" evidence="8">
    <location>
        <begin position="360"/>
        <end position="377"/>
    </location>
</feature>
<accession>A0A652YQG3</accession>
<feature type="transmembrane region" description="Helical" evidence="8">
    <location>
        <begin position="291"/>
        <end position="311"/>
    </location>
</feature>
<name>A0A652YQG3_NOCGL</name>
<evidence type="ECO:0000256" key="7">
    <source>
        <dbReference type="ARBA" id="ARBA00024033"/>
    </source>
</evidence>
<comment type="subcellular location">
    <subcellularLocation>
        <location evidence="1">Cell membrane</location>
        <topology evidence="1">Multi-pass membrane protein</topology>
    </subcellularLocation>
</comment>
<dbReference type="EMBL" id="VNIQ01000004">
    <property type="protein sequence ID" value="TYQ04058.1"/>
    <property type="molecule type" value="Genomic_DNA"/>
</dbReference>
<feature type="transmembrane region" description="Helical" evidence="8">
    <location>
        <begin position="93"/>
        <end position="115"/>
    </location>
</feature>
<dbReference type="GO" id="GO:0005886">
    <property type="term" value="C:plasma membrane"/>
    <property type="evidence" value="ECO:0007669"/>
    <property type="project" value="UniProtKB-SubCell"/>
</dbReference>
<dbReference type="AlphaFoldDB" id="A0A652YQG3"/>
<feature type="transmembrane region" description="Helical" evidence="8">
    <location>
        <begin position="228"/>
        <end position="247"/>
    </location>
</feature>
<keyword evidence="2" id="KW-1003">Cell membrane</keyword>
<evidence type="ECO:0000256" key="8">
    <source>
        <dbReference type="SAM" id="Phobius"/>
    </source>
</evidence>
<feature type="transmembrane region" description="Helical" evidence="8">
    <location>
        <begin position="122"/>
        <end position="143"/>
    </location>
</feature>
<keyword evidence="3 9" id="KW-0808">Transferase</keyword>
<protein>
    <submittedName>
        <fullName evidence="9">Alpha-1,2-mannosyltransferase</fullName>
    </submittedName>
</protein>
<evidence type="ECO:0000256" key="5">
    <source>
        <dbReference type="ARBA" id="ARBA00022989"/>
    </source>
</evidence>
<dbReference type="Pfam" id="PF09594">
    <property type="entry name" value="GT87"/>
    <property type="match status" value="1"/>
</dbReference>
<feature type="transmembrane region" description="Helical" evidence="8">
    <location>
        <begin position="172"/>
        <end position="190"/>
    </location>
</feature>
<reference evidence="9" key="1">
    <citation type="submission" date="2019-07" db="EMBL/GenBank/DDBJ databases">
        <title>Genomic Encyclopedia of Type Strains, Phase IV (KMG-IV): sequencing the most valuable type-strain genomes for metagenomic binning, comparative biology and taxonomic classification.</title>
        <authorList>
            <person name="Goeker M."/>
        </authorList>
    </citation>
    <scope>NUCLEOTIDE SEQUENCE</scope>
    <source>
        <strain evidence="9">DSM 44596</strain>
    </source>
</reference>
<comment type="similarity">
    <text evidence="7">Belongs to the glycosyltransferase 87 family.</text>
</comment>
<feature type="transmembrane region" description="Helical" evidence="8">
    <location>
        <begin position="340"/>
        <end position="355"/>
    </location>
</feature>
<organism evidence="9">
    <name type="scientific">Nocardia globerula</name>
    <dbReference type="NCBI Taxonomy" id="1818"/>
    <lineage>
        <taxon>Bacteria</taxon>
        <taxon>Bacillati</taxon>
        <taxon>Actinomycetota</taxon>
        <taxon>Actinomycetes</taxon>
        <taxon>Mycobacteriales</taxon>
        <taxon>Nocardiaceae</taxon>
        <taxon>Nocardia</taxon>
    </lineage>
</organism>
<feature type="transmembrane region" description="Helical" evidence="8">
    <location>
        <begin position="406"/>
        <end position="430"/>
    </location>
</feature>
<evidence type="ECO:0000256" key="2">
    <source>
        <dbReference type="ARBA" id="ARBA00022475"/>
    </source>
</evidence>
<evidence type="ECO:0000313" key="9">
    <source>
        <dbReference type="EMBL" id="TYQ04058.1"/>
    </source>
</evidence>
<proteinExistence type="inferred from homology"/>
<comment type="caution">
    <text evidence="9">The sequence shown here is derived from an EMBL/GenBank/DDBJ whole genome shotgun (WGS) entry which is preliminary data.</text>
</comment>
<gene>
    <name evidence="9" type="ORF">FNL38_104433</name>
</gene>
<sequence length="447" mass="49168">MAGAVNASESAVVEMSSGASELRQATPQRIMRVGVIGFVVLVVLAVASVLMVLFGVPMDVIYWGIFHNFLDLDVYRHGGSFVVQGLPLYDGPVLQGMMFTYTPFAGILFTVWAVLTFQQAIVVWTVLNVVALFAVVVLCWKYLGYRLGVKTYAVSALATVIFLFMEPVRTTLWLGQINIFLLLLIVWDLGRDEKSRLRGIGAGIAAGVKLTPAFFWAYLFITKQWRALVTAVITFAATVALGFIVMYNDALTYWTGTLFDSDRVGRTDSPSNQSVSGLIAQLTHTPTPSKVLVLGCSVVAVCLGLGAAWMAHRRGQKLLGLTMTGLTATTVSPFSWGHHWVWFVPLVILASHYAMASKNIWAWVVPIVFLLPVLNWSHTWPIPAADMQGTDRFIGMGMFMLPSPDYLRIAMVAVYLWVFVVAAAMTLIVFGWKKWTVPNLEAADTPA</sequence>
<dbReference type="InterPro" id="IPR018584">
    <property type="entry name" value="GT87"/>
</dbReference>
<evidence type="ECO:0000256" key="4">
    <source>
        <dbReference type="ARBA" id="ARBA00022692"/>
    </source>
</evidence>
<feature type="transmembrane region" description="Helical" evidence="8">
    <location>
        <begin position="202"/>
        <end position="221"/>
    </location>
</feature>
<evidence type="ECO:0000256" key="6">
    <source>
        <dbReference type="ARBA" id="ARBA00023136"/>
    </source>
</evidence>
<dbReference type="GO" id="GO:0016758">
    <property type="term" value="F:hexosyltransferase activity"/>
    <property type="evidence" value="ECO:0007669"/>
    <property type="project" value="InterPro"/>
</dbReference>
<keyword evidence="9" id="KW-0328">Glycosyltransferase</keyword>
<evidence type="ECO:0000256" key="1">
    <source>
        <dbReference type="ARBA" id="ARBA00004651"/>
    </source>
</evidence>
<keyword evidence="6 8" id="KW-0472">Membrane</keyword>
<keyword evidence="5 8" id="KW-1133">Transmembrane helix</keyword>